<protein>
    <recommendedName>
        <fullName evidence="4">Glycosylphosphatidylinositol transamidase</fullName>
    </recommendedName>
</protein>
<evidence type="ECO:0000256" key="1">
    <source>
        <dbReference type="SAM" id="Phobius"/>
    </source>
</evidence>
<dbReference type="PANTHER" id="PTHR13304">
    <property type="entry name" value="GLYCOSYLPHOSPHATIDYLINOSITOL ANCHOR ATTACHMENT 1 PROTEIN"/>
    <property type="match status" value="1"/>
</dbReference>
<feature type="transmembrane region" description="Helical" evidence="1">
    <location>
        <begin position="570"/>
        <end position="594"/>
    </location>
</feature>
<name>A0A9P7GUK6_9HYPO</name>
<dbReference type="GO" id="GO:0016255">
    <property type="term" value="P:attachment of GPI anchor to protein"/>
    <property type="evidence" value="ECO:0007669"/>
    <property type="project" value="TreeGrafter"/>
</dbReference>
<keyword evidence="1" id="KW-0472">Membrane</keyword>
<evidence type="ECO:0000313" key="2">
    <source>
        <dbReference type="EMBL" id="KAG5656631.1"/>
    </source>
</evidence>
<dbReference type="GO" id="GO:0042765">
    <property type="term" value="C:GPI-anchor transamidase complex"/>
    <property type="evidence" value="ECO:0007669"/>
    <property type="project" value="InterPro"/>
</dbReference>
<dbReference type="PANTHER" id="PTHR13304:SF0">
    <property type="entry name" value="GLYCOSYLPHOSPHATIDYLINOSITOL ANCHOR ATTACHMENT 1 PROTEIN"/>
    <property type="match status" value="1"/>
</dbReference>
<reference evidence="2" key="1">
    <citation type="submission" date="2021-04" db="EMBL/GenBank/DDBJ databases">
        <title>Draft genome of Fusarium avenaceum strain F156N33, isolated from an atmospheric sample in Virginia.</title>
        <authorList>
            <person name="Yang S."/>
            <person name="Vinatzer B.A."/>
            <person name="Coleman J."/>
        </authorList>
    </citation>
    <scope>NUCLEOTIDE SEQUENCE</scope>
    <source>
        <strain evidence="2">F156N33</strain>
    </source>
</reference>
<keyword evidence="1" id="KW-1133">Transmembrane helix</keyword>
<evidence type="ECO:0000313" key="3">
    <source>
        <dbReference type="Proteomes" id="UP000782241"/>
    </source>
</evidence>
<comment type="caution">
    <text evidence="2">The sequence shown here is derived from an EMBL/GenBank/DDBJ whole genome shotgun (WGS) entry which is preliminary data.</text>
</comment>
<dbReference type="InterPro" id="IPR007246">
    <property type="entry name" value="Gaa1"/>
</dbReference>
<dbReference type="FunFam" id="3.40.630.10:FF:000121">
    <property type="entry name" value="GPI transamidase component (GAA1), putative"/>
    <property type="match status" value="1"/>
</dbReference>
<gene>
    <name evidence="2" type="ORF">KAF25_010184</name>
</gene>
<feature type="transmembrane region" description="Helical" evidence="1">
    <location>
        <begin position="530"/>
        <end position="549"/>
    </location>
</feature>
<keyword evidence="3" id="KW-1185">Reference proteome</keyword>
<dbReference type="Proteomes" id="UP000782241">
    <property type="component" value="Unassembled WGS sequence"/>
</dbReference>
<feature type="transmembrane region" description="Helical" evidence="1">
    <location>
        <begin position="26"/>
        <end position="47"/>
    </location>
</feature>
<feature type="transmembrane region" description="Helical" evidence="1">
    <location>
        <begin position="370"/>
        <end position="390"/>
    </location>
</feature>
<dbReference type="Pfam" id="PF04114">
    <property type="entry name" value="Gaa1"/>
    <property type="match status" value="1"/>
</dbReference>
<sequence length="599" mass="66006">MMAFVQPCPDYSSALSLRRDPRILKLPPYLSFLCIAVGVVWLFLLPLNEYSRRTYISENALLPGQVHTYFGGSEQNIFRAYRHEVDEVADKNNYEVNDKLDKILTGVGLKVGRQNYTYHSAGHEYSGQNLYAILQAPRGDATEAIVLVAAWKNVEEQLNRNGVSLALTLVRYFKRWSLWSKDIILVVPPDSKTGTQAWVDAYHDAHNPDLVAPLPLKSGALQGAIAIDYPQEQGFKSVHIIYDGPNGQLPNLDLINSIVNIAGGQMGMGTLIQKMTQHKGSYPDRLHTMLRGMLNQGLGYAAGAHSSFIPYHVDAVTLQPQGEGWHDEMGMGRLVEGSFRSLNNLLEHLHQSFFFYLLMQTDRFVSIGTYLPSAMLIAANFTIMAISLWVKSGQSPAAQKPKEKVSTTSVEATPGGRDLFVPLAVVAVCQGLAVVPLYTFNHLPASLLSPAFAIFSVISAILPLAISRLLTLVTKPTMQHFQLTKSFSLLVLGMCLSTLATLNFSLAFLIGVLSSPLTFVQPVENPALRWSLAGVLNVVAPPTVLYAAAQVWDISIADLLKEASFGWNVWGMYTPVVVWCLWWPAWLVGMVNVFGEVAA</sequence>
<dbReference type="SUPFAM" id="SSF53187">
    <property type="entry name" value="Zn-dependent exopeptidases"/>
    <property type="match status" value="1"/>
</dbReference>
<feature type="transmembrane region" description="Helical" evidence="1">
    <location>
        <begin position="419"/>
        <end position="439"/>
    </location>
</feature>
<dbReference type="PIRSF" id="PIRSF036762">
    <property type="entry name" value="GAA1"/>
    <property type="match status" value="1"/>
</dbReference>
<feature type="transmembrane region" description="Helical" evidence="1">
    <location>
        <begin position="445"/>
        <end position="466"/>
    </location>
</feature>
<feature type="transmembrane region" description="Helical" evidence="1">
    <location>
        <begin position="487"/>
        <end position="510"/>
    </location>
</feature>
<evidence type="ECO:0008006" key="4">
    <source>
        <dbReference type="Google" id="ProtNLM"/>
    </source>
</evidence>
<dbReference type="EMBL" id="JAGPUO010000020">
    <property type="protein sequence ID" value="KAG5656631.1"/>
    <property type="molecule type" value="Genomic_DNA"/>
</dbReference>
<dbReference type="AlphaFoldDB" id="A0A9P7GUK6"/>
<accession>A0A9P7GUK6</accession>
<proteinExistence type="predicted"/>
<keyword evidence="1" id="KW-0812">Transmembrane</keyword>
<organism evidence="2 3">
    <name type="scientific">Fusarium avenaceum</name>
    <dbReference type="NCBI Taxonomy" id="40199"/>
    <lineage>
        <taxon>Eukaryota</taxon>
        <taxon>Fungi</taxon>
        <taxon>Dikarya</taxon>
        <taxon>Ascomycota</taxon>
        <taxon>Pezizomycotina</taxon>
        <taxon>Sordariomycetes</taxon>
        <taxon>Hypocreomycetidae</taxon>
        <taxon>Hypocreales</taxon>
        <taxon>Nectriaceae</taxon>
        <taxon>Fusarium</taxon>
        <taxon>Fusarium tricinctum species complex</taxon>
    </lineage>
</organism>